<gene>
    <name evidence="1" type="ORF">GCM10009836_50980</name>
</gene>
<proteinExistence type="predicted"/>
<protein>
    <submittedName>
        <fullName evidence="1">Uncharacterized protein</fullName>
    </submittedName>
</protein>
<sequence length="85" mass="9048">MAGVGPKQVQKALEALAEAASPLEALAAARELRMMAEEVERARAAEARAAGVSWSKIGALYGTTKQNVQQRFGIPRRKVEAEQAG</sequence>
<evidence type="ECO:0000313" key="1">
    <source>
        <dbReference type="EMBL" id="GAA1864438.1"/>
    </source>
</evidence>
<evidence type="ECO:0000313" key="2">
    <source>
        <dbReference type="Proteomes" id="UP001500449"/>
    </source>
</evidence>
<name>A0ABN2NDJ7_9PSEU</name>
<accession>A0ABN2NDJ7</accession>
<reference evidence="1 2" key="1">
    <citation type="journal article" date="2019" name="Int. J. Syst. Evol. Microbiol.">
        <title>The Global Catalogue of Microorganisms (GCM) 10K type strain sequencing project: providing services to taxonomists for standard genome sequencing and annotation.</title>
        <authorList>
            <consortium name="The Broad Institute Genomics Platform"/>
            <consortium name="The Broad Institute Genome Sequencing Center for Infectious Disease"/>
            <person name="Wu L."/>
            <person name="Ma J."/>
        </authorList>
    </citation>
    <scope>NUCLEOTIDE SEQUENCE [LARGE SCALE GENOMIC DNA]</scope>
    <source>
        <strain evidence="1 2">JCM 16009</strain>
    </source>
</reference>
<organism evidence="1 2">
    <name type="scientific">Pseudonocardia ailaonensis</name>
    <dbReference type="NCBI Taxonomy" id="367279"/>
    <lineage>
        <taxon>Bacteria</taxon>
        <taxon>Bacillati</taxon>
        <taxon>Actinomycetota</taxon>
        <taxon>Actinomycetes</taxon>
        <taxon>Pseudonocardiales</taxon>
        <taxon>Pseudonocardiaceae</taxon>
        <taxon>Pseudonocardia</taxon>
    </lineage>
</organism>
<comment type="caution">
    <text evidence="1">The sequence shown here is derived from an EMBL/GenBank/DDBJ whole genome shotgun (WGS) entry which is preliminary data.</text>
</comment>
<dbReference type="RefSeq" id="WP_344422082.1">
    <property type="nucleotide sequence ID" value="NZ_BAAAQK010000019.1"/>
</dbReference>
<dbReference type="Proteomes" id="UP001500449">
    <property type="component" value="Unassembled WGS sequence"/>
</dbReference>
<keyword evidence="2" id="KW-1185">Reference proteome</keyword>
<dbReference type="EMBL" id="BAAAQK010000019">
    <property type="protein sequence ID" value="GAA1864438.1"/>
    <property type="molecule type" value="Genomic_DNA"/>
</dbReference>